<name>W0SCA1_9PROT</name>
<evidence type="ECO:0000313" key="5">
    <source>
        <dbReference type="Proteomes" id="UP000031637"/>
    </source>
</evidence>
<evidence type="ECO:0000256" key="1">
    <source>
        <dbReference type="ARBA" id="ARBA00008898"/>
    </source>
</evidence>
<dbReference type="Proteomes" id="UP000031637">
    <property type="component" value="Chromosome"/>
</dbReference>
<reference evidence="4 5" key="1">
    <citation type="journal article" date="2014" name="Syst. Appl. Microbiol.">
        <title>Complete genomes of freshwater sulfur oxidizers Sulfuricella denitrificans skB26 and Sulfuritalea hydrogenivorans sk43H: genetic insights into the sulfur oxidation pathway of betaproteobacteria.</title>
        <authorList>
            <person name="Watanabe T."/>
            <person name="Kojima H."/>
            <person name="Fukui M."/>
        </authorList>
    </citation>
    <scope>NUCLEOTIDE SEQUENCE [LARGE SCALE GENOMIC DNA]</scope>
    <source>
        <strain evidence="4">DSM22779</strain>
    </source>
</reference>
<organism evidence="4 5">
    <name type="scientific">Sulfuritalea hydrogenivorans sk43H</name>
    <dbReference type="NCBI Taxonomy" id="1223802"/>
    <lineage>
        <taxon>Bacteria</taxon>
        <taxon>Pseudomonadati</taxon>
        <taxon>Pseudomonadota</taxon>
        <taxon>Betaproteobacteria</taxon>
        <taxon>Nitrosomonadales</taxon>
        <taxon>Sterolibacteriaceae</taxon>
        <taxon>Sulfuritalea</taxon>
    </lineage>
</organism>
<dbReference type="EMBL" id="AP012547">
    <property type="protein sequence ID" value="BAO28370.1"/>
    <property type="molecule type" value="Genomic_DNA"/>
</dbReference>
<dbReference type="GO" id="GO:0004497">
    <property type="term" value="F:monooxygenase activity"/>
    <property type="evidence" value="ECO:0007669"/>
    <property type="project" value="UniProtKB-KW"/>
</dbReference>
<dbReference type="InterPro" id="IPR002563">
    <property type="entry name" value="Flavin_Rdtase-like_dom"/>
</dbReference>
<feature type="domain" description="Flavin reductase like" evidence="3">
    <location>
        <begin position="18"/>
        <end position="161"/>
    </location>
</feature>
<dbReference type="AlphaFoldDB" id="W0SCA1"/>
<keyword evidence="4" id="KW-0503">Monooxygenase</keyword>
<dbReference type="SUPFAM" id="SSF50475">
    <property type="entry name" value="FMN-binding split barrel"/>
    <property type="match status" value="1"/>
</dbReference>
<sequence length="163" mass="17522">MNPPYQRLLDLRSLRDALGEFATGVAVVTARSADGQPVGVTINSFASVSLEPPLVLWSLGLQSPSLAVFESCSHYAVNVLAADQIGFSQRFSQSQSDRFAGIESGVGAGGTPILPGCCARFVCRNEMRYPGGDHVILVGHVESFEREEKPPLIFHGGRYRTLA</sequence>
<accession>W0SCA1</accession>
<keyword evidence="5" id="KW-1185">Reference proteome</keyword>
<evidence type="ECO:0000313" key="4">
    <source>
        <dbReference type="EMBL" id="BAO28370.1"/>
    </source>
</evidence>
<comment type="similarity">
    <text evidence="1">Belongs to the non-flavoprotein flavin reductase family.</text>
</comment>
<protein>
    <submittedName>
        <fullName evidence="4">Nitrilotriacetate monooxygenase</fullName>
    </submittedName>
</protein>
<proteinExistence type="inferred from homology"/>
<dbReference type="OrthoDB" id="9792858at2"/>
<evidence type="ECO:0000259" key="3">
    <source>
        <dbReference type="SMART" id="SM00903"/>
    </source>
</evidence>
<dbReference type="GO" id="GO:0042602">
    <property type="term" value="F:riboflavin reductase (NADPH) activity"/>
    <property type="evidence" value="ECO:0007669"/>
    <property type="project" value="TreeGrafter"/>
</dbReference>
<dbReference type="Pfam" id="PF01613">
    <property type="entry name" value="Flavin_Reduct"/>
    <property type="match status" value="1"/>
</dbReference>
<evidence type="ECO:0000256" key="2">
    <source>
        <dbReference type="ARBA" id="ARBA00023002"/>
    </source>
</evidence>
<dbReference type="SMART" id="SM00903">
    <property type="entry name" value="Flavin_Reduct"/>
    <property type="match status" value="1"/>
</dbReference>
<dbReference type="InterPro" id="IPR050268">
    <property type="entry name" value="NADH-dep_flavin_reductase"/>
</dbReference>
<dbReference type="PANTHER" id="PTHR30466:SF11">
    <property type="entry name" value="FLAVIN-DEPENDENT MONOOXYGENASE, REDUCTASE SUBUNIT HSAB"/>
    <property type="match status" value="1"/>
</dbReference>
<dbReference type="STRING" id="1223802.SUTH_00556"/>
<dbReference type="PANTHER" id="PTHR30466">
    <property type="entry name" value="FLAVIN REDUCTASE"/>
    <property type="match status" value="1"/>
</dbReference>
<dbReference type="GO" id="GO:0010181">
    <property type="term" value="F:FMN binding"/>
    <property type="evidence" value="ECO:0007669"/>
    <property type="project" value="InterPro"/>
</dbReference>
<gene>
    <name evidence="4" type="ORF">SUTH_00556</name>
</gene>
<dbReference type="KEGG" id="shd:SUTH_00556"/>
<dbReference type="RefSeq" id="WP_041096916.1">
    <property type="nucleotide sequence ID" value="NZ_AP012547.1"/>
</dbReference>
<keyword evidence="2" id="KW-0560">Oxidoreductase</keyword>
<dbReference type="Gene3D" id="2.30.110.10">
    <property type="entry name" value="Electron Transport, Fmn-binding Protein, Chain A"/>
    <property type="match status" value="1"/>
</dbReference>
<dbReference type="InterPro" id="IPR012349">
    <property type="entry name" value="Split_barrel_FMN-bd"/>
</dbReference>
<dbReference type="HOGENOM" id="CLU_059021_1_0_4"/>